<dbReference type="AlphaFoldDB" id="A0AAE1E605"/>
<reference evidence="2" key="1">
    <citation type="journal article" date="2023" name="G3 (Bethesda)">
        <title>A reference genome for the long-term kleptoplast-retaining sea slug Elysia crispata morphotype clarki.</title>
        <authorList>
            <person name="Eastman K.E."/>
            <person name="Pendleton A.L."/>
            <person name="Shaikh M.A."/>
            <person name="Suttiyut T."/>
            <person name="Ogas R."/>
            <person name="Tomko P."/>
            <person name="Gavelis G."/>
            <person name="Widhalm J.R."/>
            <person name="Wisecaver J.H."/>
        </authorList>
    </citation>
    <scope>NUCLEOTIDE SEQUENCE</scope>
    <source>
        <strain evidence="2">ECLA1</strain>
    </source>
</reference>
<evidence type="ECO:0000256" key="1">
    <source>
        <dbReference type="SAM" id="MobiDB-lite"/>
    </source>
</evidence>
<accession>A0AAE1E605</accession>
<name>A0AAE1E605_9GAST</name>
<evidence type="ECO:0000313" key="3">
    <source>
        <dbReference type="Proteomes" id="UP001283361"/>
    </source>
</evidence>
<feature type="compositionally biased region" description="Basic and acidic residues" evidence="1">
    <location>
        <begin position="66"/>
        <end position="77"/>
    </location>
</feature>
<feature type="compositionally biased region" description="Basic and acidic residues" evidence="1">
    <location>
        <begin position="1"/>
        <end position="26"/>
    </location>
</feature>
<feature type="region of interest" description="Disordered" evidence="1">
    <location>
        <begin position="55"/>
        <end position="77"/>
    </location>
</feature>
<dbReference type="EMBL" id="JAWDGP010001035">
    <property type="protein sequence ID" value="KAK3795541.1"/>
    <property type="molecule type" value="Genomic_DNA"/>
</dbReference>
<proteinExistence type="predicted"/>
<protein>
    <submittedName>
        <fullName evidence="2">Uncharacterized protein</fullName>
    </submittedName>
</protein>
<sequence>MIANDKEGLEKDEGEKHRTGQGRDFEELTEQPQQAYDNHKAEPAYILLSALESKRSVGSRATHRYQRPDGHSLTDYK</sequence>
<evidence type="ECO:0000313" key="2">
    <source>
        <dbReference type="EMBL" id="KAK3795541.1"/>
    </source>
</evidence>
<comment type="caution">
    <text evidence="2">The sequence shown here is derived from an EMBL/GenBank/DDBJ whole genome shotgun (WGS) entry which is preliminary data.</text>
</comment>
<feature type="region of interest" description="Disordered" evidence="1">
    <location>
        <begin position="1"/>
        <end position="41"/>
    </location>
</feature>
<keyword evidence="3" id="KW-1185">Reference proteome</keyword>
<organism evidence="2 3">
    <name type="scientific">Elysia crispata</name>
    <name type="common">lettuce slug</name>
    <dbReference type="NCBI Taxonomy" id="231223"/>
    <lineage>
        <taxon>Eukaryota</taxon>
        <taxon>Metazoa</taxon>
        <taxon>Spiralia</taxon>
        <taxon>Lophotrochozoa</taxon>
        <taxon>Mollusca</taxon>
        <taxon>Gastropoda</taxon>
        <taxon>Heterobranchia</taxon>
        <taxon>Euthyneura</taxon>
        <taxon>Panpulmonata</taxon>
        <taxon>Sacoglossa</taxon>
        <taxon>Placobranchoidea</taxon>
        <taxon>Plakobranchidae</taxon>
        <taxon>Elysia</taxon>
    </lineage>
</organism>
<dbReference type="Proteomes" id="UP001283361">
    <property type="component" value="Unassembled WGS sequence"/>
</dbReference>
<gene>
    <name evidence="2" type="ORF">RRG08_016316</name>
</gene>